<dbReference type="InterPro" id="IPR012902">
    <property type="entry name" value="N_methyl_site"/>
</dbReference>
<comment type="caution">
    <text evidence="2">The sequence shown here is derived from an EMBL/GenBank/DDBJ whole genome shotgun (WGS) entry which is preliminary data.</text>
</comment>
<keyword evidence="3" id="KW-1185">Reference proteome</keyword>
<evidence type="ECO:0000256" key="1">
    <source>
        <dbReference type="SAM" id="Phobius"/>
    </source>
</evidence>
<feature type="transmembrane region" description="Helical" evidence="1">
    <location>
        <begin position="28"/>
        <end position="52"/>
    </location>
</feature>
<protein>
    <submittedName>
        <fullName evidence="2">Type II secretion system GspH family protein</fullName>
    </submittedName>
</protein>
<dbReference type="RefSeq" id="WP_248956066.1">
    <property type="nucleotide sequence ID" value="NZ_JAKIKU010000007.1"/>
</dbReference>
<keyword evidence="1" id="KW-1133">Transmembrane helix</keyword>
<name>A0ABT0KR96_9GAMM</name>
<keyword evidence="1" id="KW-0472">Membrane</keyword>
<dbReference type="PROSITE" id="PS00409">
    <property type="entry name" value="PROKAR_NTER_METHYL"/>
    <property type="match status" value="1"/>
</dbReference>
<gene>
    <name evidence="2" type="ORF">L2737_13700</name>
</gene>
<dbReference type="EMBL" id="JAKIKU010000007">
    <property type="protein sequence ID" value="MCL1046366.1"/>
    <property type="molecule type" value="Genomic_DNA"/>
</dbReference>
<evidence type="ECO:0000313" key="3">
    <source>
        <dbReference type="Proteomes" id="UP001202134"/>
    </source>
</evidence>
<sequence length="189" mass="20637">MLYNLSSSRNLLVKSLHNSVIKNSQGGFTLIELVIGMLVLSIAIVMLTSMLLPQADRAVETLSRVRSAELAHSVMNEIWGKRFDENTNSNGGIPACNSTAPSNPGINCSTVLGPNGEGRNDFNDVDDYHGLNINSNMLDSTQTYADVYLGYQMQVAIEYRNGQAEKLITVDVTTPSGEVITYQAVRSNY</sequence>
<organism evidence="2 3">
    <name type="scientific">Shewanella electrodiphila</name>
    <dbReference type="NCBI Taxonomy" id="934143"/>
    <lineage>
        <taxon>Bacteria</taxon>
        <taxon>Pseudomonadati</taxon>
        <taxon>Pseudomonadota</taxon>
        <taxon>Gammaproteobacteria</taxon>
        <taxon>Alteromonadales</taxon>
        <taxon>Shewanellaceae</taxon>
        <taxon>Shewanella</taxon>
    </lineage>
</organism>
<keyword evidence="1" id="KW-0812">Transmembrane</keyword>
<evidence type="ECO:0000313" key="2">
    <source>
        <dbReference type="EMBL" id="MCL1046366.1"/>
    </source>
</evidence>
<reference evidence="2 3" key="1">
    <citation type="submission" date="2022-01" db="EMBL/GenBank/DDBJ databases">
        <title>Whole genome-based taxonomy of the Shewanellaceae.</title>
        <authorList>
            <person name="Martin-Rodriguez A.J."/>
        </authorList>
    </citation>
    <scope>NUCLEOTIDE SEQUENCE [LARGE SCALE GENOMIC DNA]</scope>
    <source>
        <strain evidence="2 3">DSM 24955</strain>
    </source>
</reference>
<accession>A0ABT0KR96</accession>
<proteinExistence type="predicted"/>
<dbReference type="Pfam" id="PF07963">
    <property type="entry name" value="N_methyl"/>
    <property type="match status" value="1"/>
</dbReference>
<dbReference type="NCBIfam" id="TIGR02532">
    <property type="entry name" value="IV_pilin_GFxxxE"/>
    <property type="match status" value="1"/>
</dbReference>
<dbReference type="Proteomes" id="UP001202134">
    <property type="component" value="Unassembled WGS sequence"/>
</dbReference>